<accession>S3JPZ5</accession>
<protein>
    <recommendedName>
        <fullName evidence="2">Dit-like phage tail protein N-terminal domain-containing protein</fullName>
    </recommendedName>
</protein>
<dbReference type="EMBL" id="ATDT01000031">
    <property type="protein sequence ID" value="EPF15299.1"/>
    <property type="molecule type" value="Genomic_DNA"/>
</dbReference>
<dbReference type="Pfam" id="PF21821">
    <property type="entry name" value="Dit_like"/>
    <property type="match status" value="1"/>
</dbReference>
<dbReference type="RefSeq" id="WP_016537799.1">
    <property type="nucleotide sequence ID" value="NZ_KE161030.1"/>
</dbReference>
<dbReference type="OrthoDB" id="9814225at2"/>
<dbReference type="STRING" id="566551.HMPREF0201_03536"/>
<gene>
    <name evidence="3" type="ORF">HMPREF0201_03536</name>
</gene>
<evidence type="ECO:0000313" key="3">
    <source>
        <dbReference type="EMBL" id="EPF15299.1"/>
    </source>
</evidence>
<evidence type="ECO:0000256" key="1">
    <source>
        <dbReference type="SAM" id="MobiDB-lite"/>
    </source>
</evidence>
<dbReference type="InterPro" id="IPR048494">
    <property type="entry name" value="Dit-like_N"/>
</dbReference>
<dbReference type="HOGENOM" id="CLU_120394_0_0_6"/>
<dbReference type="AlphaFoldDB" id="S3JPZ5"/>
<feature type="domain" description="Dit-like phage tail protein N-terminal" evidence="2">
    <location>
        <begin position="20"/>
        <end position="146"/>
    </location>
</feature>
<proteinExistence type="predicted"/>
<dbReference type="PATRIC" id="fig|566551.4.peg.3226"/>
<evidence type="ECO:0000259" key="2">
    <source>
        <dbReference type="Pfam" id="PF21821"/>
    </source>
</evidence>
<organism evidence="3 4">
    <name type="scientific">Cedecea davisae DSM 4568</name>
    <dbReference type="NCBI Taxonomy" id="566551"/>
    <lineage>
        <taxon>Bacteria</taxon>
        <taxon>Pseudomonadati</taxon>
        <taxon>Pseudomonadota</taxon>
        <taxon>Gammaproteobacteria</taxon>
        <taxon>Enterobacterales</taxon>
        <taxon>Enterobacteriaceae</taxon>
        <taxon>Cedecea</taxon>
    </lineage>
</organism>
<name>S3JPZ5_9ENTR</name>
<reference evidence="3 4" key="1">
    <citation type="submission" date="2013-04" db="EMBL/GenBank/DDBJ databases">
        <authorList>
            <person name="Weinstock G."/>
            <person name="Sodergren E."/>
            <person name="Lobos E.A."/>
            <person name="Fulton L."/>
            <person name="Fulton R."/>
            <person name="Courtney L."/>
            <person name="Fronick C."/>
            <person name="O'Laughlin M."/>
            <person name="Godfrey J."/>
            <person name="Wilson R.M."/>
            <person name="Miner T."/>
            <person name="Farmer C."/>
            <person name="Delehaunty K."/>
            <person name="Cordes M."/>
            <person name="Minx P."/>
            <person name="Tomlinson C."/>
            <person name="Chen J."/>
            <person name="Wollam A."/>
            <person name="Pepin K.H."/>
            <person name="Palsikar V.B."/>
            <person name="Zhang X."/>
            <person name="Suruliraj S."/>
            <person name="Perna N.T."/>
            <person name="Plunkett G."/>
            <person name="Warren W."/>
            <person name="Mitreva M."/>
            <person name="Mardis E.R."/>
            <person name="Wilson R.K."/>
        </authorList>
    </citation>
    <scope>NUCLEOTIDE SEQUENCE [LARGE SCALE GENOMIC DNA]</scope>
    <source>
        <strain evidence="3 4">DSM 4568</strain>
    </source>
</reference>
<feature type="region of interest" description="Disordered" evidence="1">
    <location>
        <begin position="170"/>
        <end position="191"/>
    </location>
</feature>
<sequence length="191" mass="20502">MDILGAYFQPRTNLAGFLIPDVVVNELHTDTLQIASHPVEFGPDISDHAWKQPSELNIDCFFRAGGSFVDFANTTAFNLGIGSSPAQIYQQLLDLQAKAEPFRVMTRRRSYSNMLLKTITVTTAGKSENVLGCKLVLSEVLMTATEALPAAGKNEMEKGVTTASVGNKGEKVVTTPMGSGKITPVPPSASK</sequence>
<dbReference type="Proteomes" id="UP000014585">
    <property type="component" value="Unassembled WGS sequence"/>
</dbReference>
<evidence type="ECO:0000313" key="4">
    <source>
        <dbReference type="Proteomes" id="UP000014585"/>
    </source>
</evidence>
<comment type="caution">
    <text evidence="3">The sequence shown here is derived from an EMBL/GenBank/DDBJ whole genome shotgun (WGS) entry which is preliminary data.</text>
</comment>